<feature type="region of interest" description="Disordered" evidence="1">
    <location>
        <begin position="47"/>
        <end position="83"/>
    </location>
</feature>
<dbReference type="Proteomes" id="UP001165580">
    <property type="component" value="Unassembled WGS sequence"/>
</dbReference>
<name>A0ABT2GFC1_9MICO</name>
<comment type="caution">
    <text evidence="3">The sequence shown here is derived from an EMBL/GenBank/DDBJ whole genome shotgun (WGS) entry which is preliminary data.</text>
</comment>
<keyword evidence="2" id="KW-1133">Transmembrane helix</keyword>
<evidence type="ECO:0000313" key="3">
    <source>
        <dbReference type="EMBL" id="MCS5714926.1"/>
    </source>
</evidence>
<organism evidence="3 4">
    <name type="scientific">Herbiconiux gentiana</name>
    <dbReference type="NCBI Taxonomy" id="2970912"/>
    <lineage>
        <taxon>Bacteria</taxon>
        <taxon>Bacillati</taxon>
        <taxon>Actinomycetota</taxon>
        <taxon>Actinomycetes</taxon>
        <taxon>Micrococcales</taxon>
        <taxon>Microbacteriaceae</taxon>
        <taxon>Herbiconiux</taxon>
    </lineage>
</organism>
<keyword evidence="2" id="KW-0812">Transmembrane</keyword>
<dbReference type="RefSeq" id="WP_259486417.1">
    <property type="nucleotide sequence ID" value="NZ_JANTEZ010000003.1"/>
</dbReference>
<dbReference type="EMBL" id="JANTEZ010000003">
    <property type="protein sequence ID" value="MCS5714926.1"/>
    <property type="molecule type" value="Genomic_DNA"/>
</dbReference>
<feature type="transmembrane region" description="Helical" evidence="2">
    <location>
        <begin position="21"/>
        <end position="39"/>
    </location>
</feature>
<keyword evidence="2" id="KW-0472">Membrane</keyword>
<reference evidence="3" key="1">
    <citation type="submission" date="2022-08" db="EMBL/GenBank/DDBJ databases">
        <authorList>
            <person name="Deng Y."/>
            <person name="Han X.-F."/>
            <person name="Zhang Y.-Q."/>
        </authorList>
    </citation>
    <scope>NUCLEOTIDE SEQUENCE</scope>
    <source>
        <strain evidence="3">CPCC 205716</strain>
    </source>
</reference>
<evidence type="ECO:0008006" key="5">
    <source>
        <dbReference type="Google" id="ProtNLM"/>
    </source>
</evidence>
<evidence type="ECO:0000256" key="2">
    <source>
        <dbReference type="SAM" id="Phobius"/>
    </source>
</evidence>
<accession>A0ABT2GFC1</accession>
<sequence length="226" mass="22791">MSTLRHPVGPQPKKVYWRRRLLVLLILAAIIAVVVLIVVRPGSGAAETGGAAAPTASPAATDAASGQAPDAAATPGSVDTGADAGAAATGEVVACAGGNIQVSPVTDADTYDASAKPQLSFTITNTGAEPCSINAGTSQQIYTITSGSETYWVSTDCQTDPSDTTAVLQPGVAVSSTPFTWDRTRSSTDTCSATDRPIVPAAGASYHLDVSVAGIPSADSKQFILN</sequence>
<gene>
    <name evidence="3" type="ORF">NVV95_10220</name>
</gene>
<proteinExistence type="predicted"/>
<protein>
    <recommendedName>
        <fullName evidence="5">DUF4232 domain-containing protein</fullName>
    </recommendedName>
</protein>
<keyword evidence="4" id="KW-1185">Reference proteome</keyword>
<evidence type="ECO:0000256" key="1">
    <source>
        <dbReference type="SAM" id="MobiDB-lite"/>
    </source>
</evidence>
<evidence type="ECO:0000313" key="4">
    <source>
        <dbReference type="Proteomes" id="UP001165580"/>
    </source>
</evidence>